<feature type="signal peptide" evidence="1">
    <location>
        <begin position="1"/>
        <end position="25"/>
    </location>
</feature>
<evidence type="ECO:0000313" key="2">
    <source>
        <dbReference type="EMBL" id="CAH2216245.1"/>
    </source>
</evidence>
<organism evidence="2 3">
    <name type="scientific">Pararge aegeria aegeria</name>
    <dbReference type="NCBI Taxonomy" id="348720"/>
    <lineage>
        <taxon>Eukaryota</taxon>
        <taxon>Metazoa</taxon>
        <taxon>Ecdysozoa</taxon>
        <taxon>Arthropoda</taxon>
        <taxon>Hexapoda</taxon>
        <taxon>Insecta</taxon>
        <taxon>Pterygota</taxon>
        <taxon>Neoptera</taxon>
        <taxon>Endopterygota</taxon>
        <taxon>Lepidoptera</taxon>
        <taxon>Glossata</taxon>
        <taxon>Ditrysia</taxon>
        <taxon>Papilionoidea</taxon>
        <taxon>Nymphalidae</taxon>
        <taxon>Satyrinae</taxon>
        <taxon>Satyrini</taxon>
        <taxon>Parargina</taxon>
        <taxon>Pararge</taxon>
    </lineage>
</organism>
<reference evidence="2" key="1">
    <citation type="submission" date="2022-03" db="EMBL/GenBank/DDBJ databases">
        <authorList>
            <person name="Lindestad O."/>
        </authorList>
    </citation>
    <scope>NUCLEOTIDE SEQUENCE</scope>
</reference>
<gene>
    <name evidence="2" type="primary">jg25063</name>
    <name evidence="2" type="ORF">PAEG_LOCUS4302</name>
</gene>
<evidence type="ECO:0000256" key="1">
    <source>
        <dbReference type="SAM" id="SignalP"/>
    </source>
</evidence>
<feature type="chain" id="PRO_5035764557" evidence="1">
    <location>
        <begin position="26"/>
        <end position="40"/>
    </location>
</feature>
<comment type="caution">
    <text evidence="2">The sequence shown here is derived from an EMBL/GenBank/DDBJ whole genome shotgun (WGS) entry which is preliminary data.</text>
</comment>
<protein>
    <submittedName>
        <fullName evidence="2">Jg25063 protein</fullName>
    </submittedName>
</protein>
<keyword evidence="3" id="KW-1185">Reference proteome</keyword>
<sequence length="40" mass="4409">MVALTMTDALSQLICLWCALLGVAATQEDEQYYAPQTFAQ</sequence>
<keyword evidence="1" id="KW-0732">Signal</keyword>
<proteinExistence type="predicted"/>
<dbReference type="EMBL" id="CAKXAJ010014650">
    <property type="protein sequence ID" value="CAH2216245.1"/>
    <property type="molecule type" value="Genomic_DNA"/>
</dbReference>
<name>A0A8S4QNR3_9NEOP</name>
<evidence type="ECO:0000313" key="3">
    <source>
        <dbReference type="Proteomes" id="UP000838756"/>
    </source>
</evidence>
<dbReference type="AlphaFoldDB" id="A0A8S4QNR3"/>
<feature type="non-terminal residue" evidence="2">
    <location>
        <position position="40"/>
    </location>
</feature>
<dbReference type="Proteomes" id="UP000838756">
    <property type="component" value="Unassembled WGS sequence"/>
</dbReference>
<accession>A0A8S4QNR3</accession>